<accession>A0A235H7J4</accession>
<dbReference type="InterPro" id="IPR027275">
    <property type="entry name" value="PRC-brl_dom"/>
</dbReference>
<protein>
    <recommendedName>
        <fullName evidence="3">PRC-barrel domain-containing protein</fullName>
    </recommendedName>
</protein>
<gene>
    <name evidence="4" type="ORF">CHT98_25810</name>
</gene>
<dbReference type="SUPFAM" id="SSF50346">
    <property type="entry name" value="PRC-barrel domain"/>
    <property type="match status" value="1"/>
</dbReference>
<dbReference type="PANTHER" id="PTHR36505">
    <property type="entry name" value="BLR1072 PROTEIN"/>
    <property type="match status" value="1"/>
</dbReference>
<evidence type="ECO:0000256" key="1">
    <source>
        <dbReference type="SAM" id="MobiDB-lite"/>
    </source>
</evidence>
<sequence>MKRLLLSAAMIAGALGPWPALAETCPEGVNRLGQRIGALEAAGNQTPASISPQEIGQLRALRQTAERAGQRSGEPACQTILSEADALLRSVEHPRVVAADDLSKAKLHNASGEEMGSISELVVDPNTGRVAYAVVEAGGFLGLGERNFPVPWALIQPAQGGAAQAGDGYVLNVTKDRLTAAPQFTRSNRPDMSDRQWAVALHTYYGVQPYWMRDGAALAAVGMPEGGAAGSPQLQSEVQRLSHEVDRLNRELSQARTLADTARKPDGAAQPGSSGSTGATPAPGQGGSTPPTPQQ</sequence>
<feature type="chain" id="PRO_5012986113" description="PRC-barrel domain-containing protein" evidence="2">
    <location>
        <begin position="23"/>
        <end position="295"/>
    </location>
</feature>
<dbReference type="RefSeq" id="WP_094306282.1">
    <property type="nucleotide sequence ID" value="NZ_NOWT01000033.1"/>
</dbReference>
<evidence type="ECO:0000313" key="5">
    <source>
        <dbReference type="Proteomes" id="UP000215367"/>
    </source>
</evidence>
<evidence type="ECO:0000259" key="3">
    <source>
        <dbReference type="Pfam" id="PF05239"/>
    </source>
</evidence>
<dbReference type="Gene3D" id="2.30.30.240">
    <property type="entry name" value="PRC-barrel domain"/>
    <property type="match status" value="1"/>
</dbReference>
<dbReference type="Proteomes" id="UP000215367">
    <property type="component" value="Unassembled WGS sequence"/>
</dbReference>
<organism evidence="4 5">
    <name type="scientific">Azospirillum brasilense</name>
    <dbReference type="NCBI Taxonomy" id="192"/>
    <lineage>
        <taxon>Bacteria</taxon>
        <taxon>Pseudomonadati</taxon>
        <taxon>Pseudomonadota</taxon>
        <taxon>Alphaproteobacteria</taxon>
        <taxon>Rhodospirillales</taxon>
        <taxon>Azospirillaceae</taxon>
        <taxon>Azospirillum</taxon>
    </lineage>
</organism>
<keyword evidence="2" id="KW-0732">Signal</keyword>
<dbReference type="Pfam" id="PF05239">
    <property type="entry name" value="PRC"/>
    <property type="match status" value="1"/>
</dbReference>
<dbReference type="AlphaFoldDB" id="A0A235H7J4"/>
<comment type="caution">
    <text evidence="4">The sequence shown here is derived from an EMBL/GenBank/DDBJ whole genome shotgun (WGS) entry which is preliminary data.</text>
</comment>
<feature type="domain" description="PRC-barrel" evidence="3">
    <location>
        <begin position="97"/>
        <end position="153"/>
    </location>
</feature>
<name>A0A235H7J4_AZOBR</name>
<proteinExistence type="predicted"/>
<evidence type="ECO:0000313" key="4">
    <source>
        <dbReference type="EMBL" id="OYD81467.1"/>
    </source>
</evidence>
<dbReference type="InterPro" id="IPR011033">
    <property type="entry name" value="PRC_barrel-like_sf"/>
</dbReference>
<dbReference type="EMBL" id="NOWT01000033">
    <property type="protein sequence ID" value="OYD81467.1"/>
    <property type="molecule type" value="Genomic_DNA"/>
</dbReference>
<feature type="signal peptide" evidence="2">
    <location>
        <begin position="1"/>
        <end position="22"/>
    </location>
</feature>
<feature type="region of interest" description="Disordered" evidence="1">
    <location>
        <begin position="247"/>
        <end position="295"/>
    </location>
</feature>
<reference evidence="4 5" key="1">
    <citation type="submission" date="2017-07" db="EMBL/GenBank/DDBJ databases">
        <title>Whole genome sequence of Azospirillum brasilense 2A1, a potential biofertilizer strain.</title>
        <authorList>
            <person name="Fontana C.A."/>
            <person name="Toffoli L.M."/>
            <person name="Salazar S.M."/>
            <person name="Puglisi E."/>
            <person name="Pedraza R."/>
            <person name="Bassi D."/>
            <person name="Cocconcelli P.S."/>
        </authorList>
    </citation>
    <scope>NUCLEOTIDE SEQUENCE [LARGE SCALE GENOMIC DNA]</scope>
    <source>
        <strain evidence="4 5">2A1</strain>
    </source>
</reference>
<dbReference type="PANTHER" id="PTHR36505:SF1">
    <property type="entry name" value="BLR1072 PROTEIN"/>
    <property type="match status" value="1"/>
</dbReference>
<evidence type="ECO:0000256" key="2">
    <source>
        <dbReference type="SAM" id="SignalP"/>
    </source>
</evidence>